<keyword evidence="2" id="KW-0159">Chromosome partition</keyword>
<dbReference type="Gene3D" id="1.10.10.2830">
    <property type="match status" value="1"/>
</dbReference>
<proteinExistence type="inferred from homology"/>
<dbReference type="OrthoDB" id="3176965at2"/>
<dbReference type="SMART" id="SM00470">
    <property type="entry name" value="ParB"/>
    <property type="match status" value="1"/>
</dbReference>
<evidence type="ECO:0000256" key="1">
    <source>
        <dbReference type="ARBA" id="ARBA00006295"/>
    </source>
</evidence>
<evidence type="ECO:0000256" key="3">
    <source>
        <dbReference type="SAM" id="MobiDB-lite"/>
    </source>
</evidence>
<dbReference type="InterPro" id="IPR041468">
    <property type="entry name" value="HTH_ParB/Spo0J"/>
</dbReference>
<evidence type="ECO:0000313" key="6">
    <source>
        <dbReference type="Proteomes" id="UP000276232"/>
    </source>
</evidence>
<sequence>MTAAPAETAPSTHFAEIPAKHLTPHPKNVRVDVGDVTDLAASIKTQGVLQPLVVAPMAPAKGSRSKQQQYVVIAGHRRLAAATTARLTVLPCVVREDLVGEAEQLQAMLVENGQRTDLTPVEEGDAYRALTLDYGVSVKDLAKNIGRSQQLVRGRITLSGSPDSVRTRVIAGQVPIEQAIELASFDGLPEVHDALAKHLGGSSWSWALQDARNARTGAEAFTRDVRDVERSQTRRVEERPDGDVVVTLDDLSEAASEQAFTAVLDAQHEDVPEDEAEQAASAAAAEARAALAVEGHASCPGHCAYIQQGRAGTYTGWQPGYVQYCCDQPVLHANVTGWEAPSRGSDEAAAAAAAREQERQDRERELDAALKLAATLRRAHLADHASALSPAAAITAAVEVIVDKVAGSGRGSVAAFAEILDIELPLPPGYGADLDYTERDRLAKKAAAGQRTALTTALTGRPLPELVALIRVAEWLPEEAGIADTTSRWVWQRAGDYLRALAGMGYTWSPVEEQALPDDVRPAAEEPPTEGAS</sequence>
<feature type="region of interest" description="Disordered" evidence="3">
    <location>
        <begin position="341"/>
        <end position="362"/>
    </location>
</feature>
<dbReference type="Pfam" id="PF02195">
    <property type="entry name" value="ParB_N"/>
    <property type="match status" value="1"/>
</dbReference>
<comment type="caution">
    <text evidence="5">The sequence shown here is derived from an EMBL/GenBank/DDBJ whole genome shotgun (WGS) entry which is preliminary data.</text>
</comment>
<gene>
    <name evidence="5" type="ORF">EDC03_0541</name>
</gene>
<evidence type="ECO:0000313" key="5">
    <source>
        <dbReference type="EMBL" id="ROP45926.1"/>
    </source>
</evidence>
<dbReference type="PANTHER" id="PTHR33375">
    <property type="entry name" value="CHROMOSOME-PARTITIONING PROTEIN PARB-RELATED"/>
    <property type="match status" value="1"/>
</dbReference>
<dbReference type="InterPro" id="IPR003115">
    <property type="entry name" value="ParB_N"/>
</dbReference>
<dbReference type="InterPro" id="IPR036086">
    <property type="entry name" value="ParB/Sulfiredoxin_sf"/>
</dbReference>
<reference evidence="5 6" key="1">
    <citation type="journal article" date="2015" name="Stand. Genomic Sci.">
        <title>Genomic Encyclopedia of Bacterial and Archaeal Type Strains, Phase III: the genomes of soil and plant-associated and newly described type strains.</title>
        <authorList>
            <person name="Whitman W.B."/>
            <person name="Woyke T."/>
            <person name="Klenk H.P."/>
            <person name="Zhou Y."/>
            <person name="Lilburn T.G."/>
            <person name="Beck B.J."/>
            <person name="De Vos P."/>
            <person name="Vandamme P."/>
            <person name="Eisen J.A."/>
            <person name="Garrity G."/>
            <person name="Hugenholtz P."/>
            <person name="Kyrpides N.C."/>
        </authorList>
    </citation>
    <scope>NUCLEOTIDE SEQUENCE [LARGE SCALE GENOMIC DNA]</scope>
    <source>
        <strain evidence="5 6">CECT 7306</strain>
    </source>
</reference>
<dbReference type="InParanoid" id="A0A3N1HU38"/>
<dbReference type="NCBIfam" id="TIGR00180">
    <property type="entry name" value="parB_part"/>
    <property type="match status" value="1"/>
</dbReference>
<dbReference type="EMBL" id="RJKN01000001">
    <property type="protein sequence ID" value="ROP45926.1"/>
    <property type="molecule type" value="Genomic_DNA"/>
</dbReference>
<dbReference type="InterPro" id="IPR004437">
    <property type="entry name" value="ParB/RepB/Spo0J"/>
</dbReference>
<accession>A0A3N1HU38</accession>
<feature type="region of interest" description="Disordered" evidence="3">
    <location>
        <begin position="513"/>
        <end position="533"/>
    </location>
</feature>
<dbReference type="AlphaFoldDB" id="A0A3N1HU38"/>
<evidence type="ECO:0000256" key="2">
    <source>
        <dbReference type="ARBA" id="ARBA00022829"/>
    </source>
</evidence>
<name>A0A3N1HU38_9ACTN</name>
<keyword evidence="6" id="KW-1185">Reference proteome</keyword>
<dbReference type="Proteomes" id="UP000276232">
    <property type="component" value="Unassembled WGS sequence"/>
</dbReference>
<dbReference type="Gene3D" id="3.90.1530.10">
    <property type="entry name" value="Conserved hypothetical protein from pyrococcus furiosus pfu- 392566-001, ParB domain"/>
    <property type="match status" value="1"/>
</dbReference>
<dbReference type="RefSeq" id="WP_123378593.1">
    <property type="nucleotide sequence ID" value="NZ_RJKN01000001.1"/>
</dbReference>
<dbReference type="GO" id="GO:0003677">
    <property type="term" value="F:DNA binding"/>
    <property type="evidence" value="ECO:0007669"/>
    <property type="project" value="InterPro"/>
</dbReference>
<dbReference type="InterPro" id="IPR050336">
    <property type="entry name" value="Chromosome_partition/occlusion"/>
</dbReference>
<dbReference type="PANTHER" id="PTHR33375:SF1">
    <property type="entry name" value="CHROMOSOME-PARTITIONING PROTEIN PARB-RELATED"/>
    <property type="match status" value="1"/>
</dbReference>
<dbReference type="SUPFAM" id="SSF110849">
    <property type="entry name" value="ParB/Sulfiredoxin"/>
    <property type="match status" value="1"/>
</dbReference>
<dbReference type="GO" id="GO:0045881">
    <property type="term" value="P:positive regulation of sporulation resulting in formation of a cellular spore"/>
    <property type="evidence" value="ECO:0007669"/>
    <property type="project" value="TreeGrafter"/>
</dbReference>
<dbReference type="GO" id="GO:0007059">
    <property type="term" value="P:chromosome segregation"/>
    <property type="evidence" value="ECO:0007669"/>
    <property type="project" value="UniProtKB-KW"/>
</dbReference>
<evidence type="ECO:0000259" key="4">
    <source>
        <dbReference type="SMART" id="SM00470"/>
    </source>
</evidence>
<dbReference type="Pfam" id="PF17762">
    <property type="entry name" value="HTH_ParB"/>
    <property type="match status" value="1"/>
</dbReference>
<comment type="similarity">
    <text evidence="1">Belongs to the ParB family.</text>
</comment>
<protein>
    <submittedName>
        <fullName evidence="5">ParB/RepB/Spo0J family partition protein</fullName>
    </submittedName>
</protein>
<dbReference type="GO" id="GO:0005694">
    <property type="term" value="C:chromosome"/>
    <property type="evidence" value="ECO:0007669"/>
    <property type="project" value="TreeGrafter"/>
</dbReference>
<organism evidence="5 6">
    <name type="scientific">Pseudokineococcus lusitanus</name>
    <dbReference type="NCBI Taxonomy" id="763993"/>
    <lineage>
        <taxon>Bacteria</taxon>
        <taxon>Bacillati</taxon>
        <taxon>Actinomycetota</taxon>
        <taxon>Actinomycetes</taxon>
        <taxon>Kineosporiales</taxon>
        <taxon>Kineosporiaceae</taxon>
        <taxon>Pseudokineococcus</taxon>
    </lineage>
</organism>
<feature type="domain" description="ParB-like N-terminal" evidence="4">
    <location>
        <begin position="15"/>
        <end position="113"/>
    </location>
</feature>